<reference evidence="1 2" key="1">
    <citation type="submission" date="2019-02" db="EMBL/GenBank/DDBJ databases">
        <title>Bacterial novel species isolated from soil.</title>
        <authorList>
            <person name="Jung H.-Y."/>
        </authorList>
    </citation>
    <scope>NUCLEOTIDE SEQUENCE [LARGE SCALE GENOMIC DNA]</scope>
    <source>
        <strain evidence="1 2">1-3-3-3</strain>
    </source>
</reference>
<dbReference type="RefSeq" id="WP_129922714.1">
    <property type="nucleotide sequence ID" value="NZ_SEWE01000053.1"/>
</dbReference>
<evidence type="ECO:0000313" key="1">
    <source>
        <dbReference type="EMBL" id="RYU76736.1"/>
    </source>
</evidence>
<dbReference type="AlphaFoldDB" id="A0A4Q5L7E2"/>
<keyword evidence="2" id="KW-1185">Reference proteome</keyword>
<proteinExistence type="predicted"/>
<protein>
    <recommendedName>
        <fullName evidence="3">STAS/SEC14 domain-containing protein</fullName>
    </recommendedName>
</protein>
<gene>
    <name evidence="1" type="ORF">EWM57_18250</name>
</gene>
<sequence>MRLAKHTDLRDGSSCELLFDENNNWLRANWLGYVDPQEAYNGARMFLQSQQELRCAYLLNDNSRLQGPWFDSVEWLRTVWAPRVQELGLRYIAHVTQPRELLDEATLTPFFFVAGLQLQLFDDVASAEDWLRGQQTPVA</sequence>
<evidence type="ECO:0000313" key="2">
    <source>
        <dbReference type="Proteomes" id="UP000294155"/>
    </source>
</evidence>
<dbReference type="OrthoDB" id="882485at2"/>
<comment type="caution">
    <text evidence="1">The sequence shown here is derived from an EMBL/GenBank/DDBJ whole genome shotgun (WGS) entry which is preliminary data.</text>
</comment>
<name>A0A4Q5L7E2_9BACT</name>
<organism evidence="1 2">
    <name type="scientific">Hymenobacter persicinus</name>
    <dbReference type="NCBI Taxonomy" id="2025506"/>
    <lineage>
        <taxon>Bacteria</taxon>
        <taxon>Pseudomonadati</taxon>
        <taxon>Bacteroidota</taxon>
        <taxon>Cytophagia</taxon>
        <taxon>Cytophagales</taxon>
        <taxon>Hymenobacteraceae</taxon>
        <taxon>Hymenobacter</taxon>
    </lineage>
</organism>
<dbReference type="Proteomes" id="UP000294155">
    <property type="component" value="Unassembled WGS sequence"/>
</dbReference>
<accession>A0A4Q5L7E2</accession>
<evidence type="ECO:0008006" key="3">
    <source>
        <dbReference type="Google" id="ProtNLM"/>
    </source>
</evidence>
<dbReference type="EMBL" id="SEWE01000053">
    <property type="protein sequence ID" value="RYU76736.1"/>
    <property type="molecule type" value="Genomic_DNA"/>
</dbReference>